<feature type="domain" description="Pseudouridine synthase II N-terminal" evidence="4">
    <location>
        <begin position="28"/>
        <end position="65"/>
    </location>
</feature>
<gene>
    <name evidence="5" type="ORF">METZ01_LOCUS368527</name>
</gene>
<dbReference type="PANTHER" id="PTHR13767">
    <property type="entry name" value="TRNA-PSEUDOURIDINE SYNTHASE"/>
    <property type="match status" value="1"/>
</dbReference>
<evidence type="ECO:0000256" key="2">
    <source>
        <dbReference type="ARBA" id="ARBA00022694"/>
    </source>
</evidence>
<dbReference type="SUPFAM" id="SSF55120">
    <property type="entry name" value="Pseudouridine synthase"/>
    <property type="match status" value="1"/>
</dbReference>
<dbReference type="GO" id="GO:0003723">
    <property type="term" value="F:RNA binding"/>
    <property type="evidence" value="ECO:0007669"/>
    <property type="project" value="InterPro"/>
</dbReference>
<dbReference type="GO" id="GO:0006400">
    <property type="term" value="P:tRNA modification"/>
    <property type="evidence" value="ECO:0007669"/>
    <property type="project" value="TreeGrafter"/>
</dbReference>
<dbReference type="GO" id="GO:1990481">
    <property type="term" value="P:mRNA pseudouridine synthesis"/>
    <property type="evidence" value="ECO:0007669"/>
    <property type="project" value="TreeGrafter"/>
</dbReference>
<dbReference type="EMBL" id="UINC01133008">
    <property type="protein sequence ID" value="SVD15673.1"/>
    <property type="molecule type" value="Genomic_DNA"/>
</dbReference>
<dbReference type="InterPro" id="IPR020103">
    <property type="entry name" value="PsdUridine_synth_cat_dom_sf"/>
</dbReference>
<keyword evidence="3" id="KW-0413">Isomerase</keyword>
<dbReference type="PANTHER" id="PTHR13767:SF2">
    <property type="entry name" value="PSEUDOURIDYLATE SYNTHASE TRUB1"/>
    <property type="match status" value="1"/>
</dbReference>
<proteinExistence type="predicted"/>
<accession>A0A382T118</accession>
<dbReference type="InterPro" id="IPR014780">
    <property type="entry name" value="tRNA_psdUridine_synth_TruB"/>
</dbReference>
<organism evidence="5">
    <name type="scientific">marine metagenome</name>
    <dbReference type="NCBI Taxonomy" id="408172"/>
    <lineage>
        <taxon>unclassified sequences</taxon>
        <taxon>metagenomes</taxon>
        <taxon>ecological metagenomes</taxon>
    </lineage>
</organism>
<dbReference type="Gene3D" id="3.30.2350.10">
    <property type="entry name" value="Pseudouridine synthase"/>
    <property type="match status" value="1"/>
</dbReference>
<name>A0A382T118_9ZZZZ</name>
<dbReference type="AlphaFoldDB" id="A0A382T118"/>
<sequence>MKNETISGWLNINKEPNISSAQVVNMVKRITKVKKAGHAGTLDPLASGVLPIAIGSATKTVRYMMN</sequence>
<evidence type="ECO:0000313" key="5">
    <source>
        <dbReference type="EMBL" id="SVD15673.1"/>
    </source>
</evidence>
<dbReference type="EC" id="5.4.99.25" evidence="1"/>
<keyword evidence="2" id="KW-0819">tRNA processing</keyword>
<dbReference type="InterPro" id="IPR002501">
    <property type="entry name" value="PsdUridine_synth_N"/>
</dbReference>
<feature type="non-terminal residue" evidence="5">
    <location>
        <position position="66"/>
    </location>
</feature>
<dbReference type="GO" id="GO:0160148">
    <property type="term" value="F:tRNA pseudouridine(55) synthase activity"/>
    <property type="evidence" value="ECO:0007669"/>
    <property type="project" value="UniProtKB-EC"/>
</dbReference>
<reference evidence="5" key="1">
    <citation type="submission" date="2018-05" db="EMBL/GenBank/DDBJ databases">
        <authorList>
            <person name="Lanie J.A."/>
            <person name="Ng W.-L."/>
            <person name="Kazmierczak K.M."/>
            <person name="Andrzejewski T.M."/>
            <person name="Davidsen T.M."/>
            <person name="Wayne K.J."/>
            <person name="Tettelin H."/>
            <person name="Glass J.I."/>
            <person name="Rusch D."/>
            <person name="Podicherti R."/>
            <person name="Tsui H.-C.T."/>
            <person name="Winkler M.E."/>
        </authorList>
    </citation>
    <scope>NUCLEOTIDE SEQUENCE</scope>
</reference>
<evidence type="ECO:0000256" key="3">
    <source>
        <dbReference type="ARBA" id="ARBA00023235"/>
    </source>
</evidence>
<evidence type="ECO:0000259" key="4">
    <source>
        <dbReference type="Pfam" id="PF01509"/>
    </source>
</evidence>
<dbReference type="Pfam" id="PF01509">
    <property type="entry name" value="TruB_N"/>
    <property type="match status" value="1"/>
</dbReference>
<protein>
    <recommendedName>
        <fullName evidence="1">tRNA pseudouridine(55) synthase</fullName>
        <ecNumber evidence="1">5.4.99.25</ecNumber>
    </recommendedName>
</protein>
<evidence type="ECO:0000256" key="1">
    <source>
        <dbReference type="ARBA" id="ARBA00012787"/>
    </source>
</evidence>